<evidence type="ECO:0000256" key="2">
    <source>
        <dbReference type="ARBA" id="ARBA00011255"/>
    </source>
</evidence>
<evidence type="ECO:0000313" key="9">
    <source>
        <dbReference type="Proteomes" id="UP000199415"/>
    </source>
</evidence>
<name>A0A1G7Q2Z3_9PROT</name>
<comment type="subunit">
    <text evidence="2 5">Homopentamer.</text>
</comment>
<evidence type="ECO:0000313" key="8">
    <source>
        <dbReference type="EMBL" id="SDF92845.1"/>
    </source>
</evidence>
<keyword evidence="5" id="KW-0964">Secreted</keyword>
<evidence type="ECO:0000256" key="4">
    <source>
        <dbReference type="ARBA" id="ARBA00023143"/>
    </source>
</evidence>
<dbReference type="Pfam" id="PF07195">
    <property type="entry name" value="FliD_C"/>
    <property type="match status" value="1"/>
</dbReference>
<keyword evidence="8" id="KW-0966">Cell projection</keyword>
<dbReference type="PANTHER" id="PTHR30288">
    <property type="entry name" value="FLAGELLAR CAP/ASSEMBLY PROTEIN FLID"/>
    <property type="match status" value="1"/>
</dbReference>
<comment type="subcellular location">
    <subcellularLocation>
        <location evidence="5">Secreted</location>
    </subcellularLocation>
    <subcellularLocation>
        <location evidence="5">Bacterial flagellum</location>
    </subcellularLocation>
</comment>
<evidence type="ECO:0000256" key="5">
    <source>
        <dbReference type="RuleBase" id="RU362066"/>
    </source>
</evidence>
<organism evidence="8 9">
    <name type="scientific">Limimonas halophila</name>
    <dbReference type="NCBI Taxonomy" id="1082479"/>
    <lineage>
        <taxon>Bacteria</taxon>
        <taxon>Pseudomonadati</taxon>
        <taxon>Pseudomonadota</taxon>
        <taxon>Alphaproteobacteria</taxon>
        <taxon>Rhodospirillales</taxon>
        <taxon>Rhodovibrionaceae</taxon>
        <taxon>Limimonas</taxon>
    </lineage>
</organism>
<dbReference type="InterPro" id="IPR040026">
    <property type="entry name" value="FliD"/>
</dbReference>
<evidence type="ECO:0000256" key="1">
    <source>
        <dbReference type="ARBA" id="ARBA00009764"/>
    </source>
</evidence>
<proteinExistence type="inferred from homology"/>
<dbReference type="RefSeq" id="WP_090019318.1">
    <property type="nucleotide sequence ID" value="NZ_FNCE01000003.1"/>
</dbReference>
<dbReference type="STRING" id="1082479.SAMN05216241_103200"/>
<dbReference type="GO" id="GO:0009421">
    <property type="term" value="C:bacterial-type flagellum filament cap"/>
    <property type="evidence" value="ECO:0007669"/>
    <property type="project" value="InterPro"/>
</dbReference>
<dbReference type="GO" id="GO:0071973">
    <property type="term" value="P:bacterial-type flagellum-dependent cell motility"/>
    <property type="evidence" value="ECO:0007669"/>
    <property type="project" value="TreeGrafter"/>
</dbReference>
<dbReference type="PANTHER" id="PTHR30288:SF0">
    <property type="entry name" value="FLAGELLAR HOOK-ASSOCIATED PROTEIN 2"/>
    <property type="match status" value="1"/>
</dbReference>
<dbReference type="Pfam" id="PF02465">
    <property type="entry name" value="FliD_N"/>
    <property type="match status" value="1"/>
</dbReference>
<accession>A0A1G7Q2Z3</accession>
<keyword evidence="8" id="KW-0282">Flagellum</keyword>
<dbReference type="GO" id="GO:0005576">
    <property type="term" value="C:extracellular region"/>
    <property type="evidence" value="ECO:0007669"/>
    <property type="project" value="UniProtKB-SubCell"/>
</dbReference>
<dbReference type="InterPro" id="IPR003481">
    <property type="entry name" value="FliD_N"/>
</dbReference>
<feature type="domain" description="Flagellar hook-associated protein 2 C-terminal" evidence="7">
    <location>
        <begin position="480"/>
        <end position="795"/>
    </location>
</feature>
<sequence length="810" mass="86486">MSDSLFGLGNLITDSGRARFSGPSTGIPTQDLVDSLVEPQQQRIDRIETQVEDNNFKIDALENLRSRFEELRSAAGRLNGRRTIAGSNSAFAEKALGNATTSRFDNQQPSEAADIIGAQLTNQAQVRDHQIEVLQRAEAEQLGSSIFSRADEALADGDDAEVSDGSFNGAFTIGTQTLTSTSVGDPTDTLANQNLASGTLDLTVNGTTRSFDTSTASLNDVAADIDGNVANVSAQVNGDNQLELSSDNGDPITLSDGGSEFLENTDLQGASTISTADSDSLNDVRDKINSADAGVTASVVNISDTEKQLVLAAEDTGTDNRIALADTTNNPLEDLGVLDGSGNKQSVIQDAQNARFTADNVKEQTTAQSERVNDTSQSLLNLGLVEENSNFTLSVTNNDGTTDIEVPDGSGSIDVDATSLEDLATAINDQTPASITAGTVDTNGDGQNDSLEVNSSNGSLSFSDGGSTFLENTNLDDEIFERQSNTVDDVFQGVTLNIRQAEDGTTVNLPVERDLAAAREDIQSFVDAFNSVQRFVNAQRQEVQLEGQSEDTVGALADERVLDSIQQRLNQISSGVGRNVDGEFSTLRSIGIQELQDDEIADPLNRGTLTVRDSLDENDPAVLLDTALSQNFEDVRNLFQFDFRTSNPSAQLLNFTGNTGAVENFDLNVSTDGNGTITDADLNGDASLVEIASDNSVRVTDGEAQGLSVFFNEPNVTNETINFDTGVGIGAQTFFTAQNAASERDSGLIQSTIDSLESQNENRNERLDRLERQLDDRRETLIQRFSELEGNIAQLGQQQQILQARLGGGN</sequence>
<feature type="coiled-coil region" evidence="5">
    <location>
        <begin position="44"/>
        <end position="81"/>
    </location>
</feature>
<dbReference type="OrthoDB" id="9812018at2"/>
<keyword evidence="4 5" id="KW-0975">Bacterial flagellum</keyword>
<dbReference type="EMBL" id="FNCE01000003">
    <property type="protein sequence ID" value="SDF92845.1"/>
    <property type="molecule type" value="Genomic_DNA"/>
</dbReference>
<evidence type="ECO:0000259" key="6">
    <source>
        <dbReference type="Pfam" id="PF02465"/>
    </source>
</evidence>
<reference evidence="8 9" key="1">
    <citation type="submission" date="2016-10" db="EMBL/GenBank/DDBJ databases">
        <authorList>
            <person name="de Groot N.N."/>
        </authorList>
    </citation>
    <scope>NUCLEOTIDE SEQUENCE [LARGE SCALE GENOMIC DNA]</scope>
    <source>
        <strain evidence="8 9">DSM 25584</strain>
    </source>
</reference>
<keyword evidence="3 5" id="KW-0175">Coiled coil</keyword>
<evidence type="ECO:0000259" key="7">
    <source>
        <dbReference type="Pfam" id="PF07195"/>
    </source>
</evidence>
<comment type="similarity">
    <text evidence="1 5">Belongs to the FliD family.</text>
</comment>
<dbReference type="Proteomes" id="UP000199415">
    <property type="component" value="Unassembled WGS sequence"/>
</dbReference>
<dbReference type="InterPro" id="IPR010809">
    <property type="entry name" value="FliD_C"/>
</dbReference>
<dbReference type="InterPro" id="IPR010810">
    <property type="entry name" value="Flagellin_hook_IN_motif"/>
</dbReference>
<dbReference type="GO" id="GO:0009424">
    <property type="term" value="C:bacterial-type flagellum hook"/>
    <property type="evidence" value="ECO:0007669"/>
    <property type="project" value="UniProtKB-UniRule"/>
</dbReference>
<feature type="domain" description="Flagellar hook-associated protein 2 N-terminal" evidence="6">
    <location>
        <begin position="25"/>
        <end position="139"/>
    </location>
</feature>
<protein>
    <recommendedName>
        <fullName evidence="5">Flagellar hook-associated protein 2</fullName>
        <shortName evidence="5">HAP2</shortName>
    </recommendedName>
    <alternativeName>
        <fullName evidence="5">Flagellar cap protein</fullName>
    </alternativeName>
</protein>
<gene>
    <name evidence="8" type="ORF">SAMN05216241_103200</name>
</gene>
<dbReference type="Pfam" id="PF07196">
    <property type="entry name" value="Flagellin_IN"/>
    <property type="match status" value="1"/>
</dbReference>
<dbReference type="AlphaFoldDB" id="A0A1G7Q2Z3"/>
<keyword evidence="8" id="KW-0969">Cilium</keyword>
<dbReference type="GO" id="GO:0007155">
    <property type="term" value="P:cell adhesion"/>
    <property type="evidence" value="ECO:0007669"/>
    <property type="project" value="InterPro"/>
</dbReference>
<keyword evidence="9" id="KW-1185">Reference proteome</keyword>
<feature type="coiled-coil region" evidence="5">
    <location>
        <begin position="753"/>
        <end position="798"/>
    </location>
</feature>
<comment type="function">
    <text evidence="5">Required for morphogenesis and for the elongation of the flagellar filament by facilitating polymerization of the flagellin monomers at the tip of growing filament. Forms a capping structure, which prevents flagellin subunits (transported through the central channel of the flagellum) from leaking out without polymerization at the distal end.</text>
</comment>
<evidence type="ECO:0000256" key="3">
    <source>
        <dbReference type="ARBA" id="ARBA00023054"/>
    </source>
</evidence>